<dbReference type="OrthoDB" id="4317053at2"/>
<feature type="signal peptide" evidence="1">
    <location>
        <begin position="1"/>
        <end position="29"/>
    </location>
</feature>
<name>A0A4R4N562_9ACTN</name>
<sequence length="107" mass="11404">MTLLIGKLQTSVAAALVAAAALTAPPASATPLPGTPELTAGASCSIADHAQTIADHYISKCRKAGIRKVFPAQYLPKTIYTIKRDQSKPGKTAWKLLNANRWKKYQG</sequence>
<dbReference type="EMBL" id="SMJZ01000102">
    <property type="protein sequence ID" value="TDC03845.1"/>
    <property type="molecule type" value="Genomic_DNA"/>
</dbReference>
<proteinExistence type="predicted"/>
<protein>
    <submittedName>
        <fullName evidence="2">Uncharacterized protein</fullName>
    </submittedName>
</protein>
<dbReference type="AlphaFoldDB" id="A0A4R4N562"/>
<organism evidence="2 3">
    <name type="scientific">Nonomuraea longispora</name>
    <dbReference type="NCBI Taxonomy" id="1848320"/>
    <lineage>
        <taxon>Bacteria</taxon>
        <taxon>Bacillati</taxon>
        <taxon>Actinomycetota</taxon>
        <taxon>Actinomycetes</taxon>
        <taxon>Streptosporangiales</taxon>
        <taxon>Streptosporangiaceae</taxon>
        <taxon>Nonomuraea</taxon>
    </lineage>
</organism>
<dbReference type="Proteomes" id="UP000295157">
    <property type="component" value="Unassembled WGS sequence"/>
</dbReference>
<feature type="chain" id="PRO_5020224391" evidence="1">
    <location>
        <begin position="30"/>
        <end position="107"/>
    </location>
</feature>
<reference evidence="2 3" key="1">
    <citation type="submission" date="2019-02" db="EMBL/GenBank/DDBJ databases">
        <title>Draft genome sequences of novel Actinobacteria.</title>
        <authorList>
            <person name="Sahin N."/>
            <person name="Ay H."/>
            <person name="Saygin H."/>
        </authorList>
    </citation>
    <scope>NUCLEOTIDE SEQUENCE [LARGE SCALE GENOMIC DNA]</scope>
    <source>
        <strain evidence="2 3">KC201</strain>
    </source>
</reference>
<evidence type="ECO:0000256" key="1">
    <source>
        <dbReference type="SAM" id="SignalP"/>
    </source>
</evidence>
<dbReference type="RefSeq" id="WP_132335475.1">
    <property type="nucleotide sequence ID" value="NZ_SMJZ01000102.1"/>
</dbReference>
<keyword evidence="1" id="KW-0732">Signal</keyword>
<evidence type="ECO:0000313" key="3">
    <source>
        <dbReference type="Proteomes" id="UP000295157"/>
    </source>
</evidence>
<evidence type="ECO:0000313" key="2">
    <source>
        <dbReference type="EMBL" id="TDC03845.1"/>
    </source>
</evidence>
<accession>A0A4R4N562</accession>
<comment type="caution">
    <text evidence="2">The sequence shown here is derived from an EMBL/GenBank/DDBJ whole genome shotgun (WGS) entry which is preliminary data.</text>
</comment>
<gene>
    <name evidence="2" type="ORF">E1267_24870</name>
</gene>
<keyword evidence="3" id="KW-1185">Reference proteome</keyword>